<accession>A0A4V3HQ65</accession>
<name>A0A4V3HQ65_9PEZI</name>
<evidence type="ECO:0000313" key="4">
    <source>
        <dbReference type="Proteomes" id="UP000295083"/>
    </source>
</evidence>
<organism evidence="3 4">
    <name type="scientific">Colletotrichum spinosum</name>
    <dbReference type="NCBI Taxonomy" id="1347390"/>
    <lineage>
        <taxon>Eukaryota</taxon>
        <taxon>Fungi</taxon>
        <taxon>Dikarya</taxon>
        <taxon>Ascomycota</taxon>
        <taxon>Pezizomycotina</taxon>
        <taxon>Sordariomycetes</taxon>
        <taxon>Hypocreomycetidae</taxon>
        <taxon>Glomerellales</taxon>
        <taxon>Glomerellaceae</taxon>
        <taxon>Colletotrichum</taxon>
        <taxon>Colletotrichum orbiculare species complex</taxon>
    </lineage>
</organism>
<proteinExistence type="predicted"/>
<dbReference type="AlphaFoldDB" id="A0A4V3HQ65"/>
<keyword evidence="2" id="KW-0812">Transmembrane</keyword>
<keyword evidence="2" id="KW-0472">Membrane</keyword>
<dbReference type="Proteomes" id="UP000295083">
    <property type="component" value="Unassembled WGS sequence"/>
</dbReference>
<comment type="caution">
    <text evidence="3">The sequence shown here is derived from an EMBL/GenBank/DDBJ whole genome shotgun (WGS) entry which is preliminary data.</text>
</comment>
<evidence type="ECO:0000256" key="1">
    <source>
        <dbReference type="SAM" id="MobiDB-lite"/>
    </source>
</evidence>
<dbReference type="EMBL" id="QAPG01010712">
    <property type="protein sequence ID" value="TDZ13402.1"/>
    <property type="molecule type" value="Genomic_DNA"/>
</dbReference>
<feature type="transmembrane region" description="Helical" evidence="2">
    <location>
        <begin position="271"/>
        <end position="292"/>
    </location>
</feature>
<gene>
    <name evidence="3" type="ORF">C8035_v004305</name>
</gene>
<protein>
    <submittedName>
        <fullName evidence="3">Uncharacterized protein</fullName>
    </submittedName>
</protein>
<evidence type="ECO:0000313" key="3">
    <source>
        <dbReference type="EMBL" id="TDZ13402.1"/>
    </source>
</evidence>
<keyword evidence="2" id="KW-1133">Transmembrane helix</keyword>
<feature type="transmembrane region" description="Helical" evidence="2">
    <location>
        <begin position="374"/>
        <end position="396"/>
    </location>
</feature>
<reference evidence="3 4" key="1">
    <citation type="submission" date="2018-11" db="EMBL/GenBank/DDBJ databases">
        <title>Genome sequence and assembly of Colletotrichum spinosum.</title>
        <authorList>
            <person name="Gan P."/>
            <person name="Shirasu K."/>
        </authorList>
    </citation>
    <scope>NUCLEOTIDE SEQUENCE [LARGE SCALE GENOMIC DNA]</scope>
    <source>
        <strain evidence="3 4">CBS 515.97</strain>
    </source>
</reference>
<feature type="compositionally biased region" description="Polar residues" evidence="1">
    <location>
        <begin position="218"/>
        <end position="231"/>
    </location>
</feature>
<keyword evidence="4" id="KW-1185">Reference proteome</keyword>
<feature type="transmembrane region" description="Helical" evidence="2">
    <location>
        <begin position="312"/>
        <end position="331"/>
    </location>
</feature>
<evidence type="ECO:0000256" key="2">
    <source>
        <dbReference type="SAM" id="Phobius"/>
    </source>
</evidence>
<feature type="region of interest" description="Disordered" evidence="1">
    <location>
        <begin position="199"/>
        <end position="231"/>
    </location>
</feature>
<feature type="compositionally biased region" description="Basic and acidic residues" evidence="1">
    <location>
        <begin position="200"/>
        <end position="215"/>
    </location>
</feature>
<sequence length="927" mass="101092">MPWTARENSMRDTVAHILSKQGAEKKPKFVCVSTIFSLMKTIDELCFLGLLFPTTHINHASHPVFLEIGQARGRVGWTQALRSNLGPHAGPSILIRLSTVRHRDDGKTEFLTPKEVVQVAAHEMVHAYLLLLSCRREQCGADFEVMHRDADGGGHGLAFVAVLKAVLGQIQSWGPGLEEFGMTDDAIYSANEIVTAATKGKMESQLRPRENRPLMEESGNTSATAPRTKTQGVAEPLVRETRSNDTAYEPVPDTTHSDAQHKFRRANTDPFVIIADILGVIWPIGFIVFAGLVIQLNDKETDESSAGQWRNAVTILATLFPILFAAVVGRLMSQIARWRLEHGAKMGMLEQLMGSRTVGGTILVHFQLRALNLLALFLLLIWVFSPLGGQSILRMLTTRSNKISRPSDVVYFDTDAPSQFAAWSESSPTSYAFNINRMSIVDAMYSALILSPDAVKSDSMDVWGNVKIPALSSYGSLDDPEWQTVPSSPNDVEFSSLVGVPVTRVSEGNTTFSLESSYADLACTNLTTDAFATNSSTSSSRLHFATAVVFNESPLCMSDRCGAAAPNGTWQGWNLNGTMLRNFTLANPDPQAGWNLALDTFVNTSLWGDLAWAQGHGIPYGRFNSPGSLVNETNIDARPTTLLFQARQQTDARAPPDYVTSRCSVTQHHVESRVRCSRAAAAPGGESSSARQTCRVLAQRPSRKPHASERVSQLSFPRVFRYVSRKLPLATNHHGTSYTADISLNYLDDPSSAVMTAAASQPELARVPARAFGFRLARLVNSYVFLSQAFDSAPSGSVDAQAVFETNVTVGVDVETDVEVWKVETVWAGLYILSCAVFLVGALTSAVVAHFVHGPDVLGYVSSNVRDSKFMEIPAGAGRMDGIMLTKMLKDKKVRYGYTQAASENTPLVGVGPKEEVAKIRGKKQVA</sequence>